<reference evidence="2" key="1">
    <citation type="submission" date="2019-06" db="EMBL/GenBank/DDBJ databases">
        <authorList>
            <person name="Zheng W."/>
        </authorList>
    </citation>
    <scope>NUCLEOTIDE SEQUENCE</scope>
    <source>
        <strain evidence="2">QDHG01</strain>
    </source>
</reference>
<dbReference type="GO" id="GO:0004803">
    <property type="term" value="F:transposase activity"/>
    <property type="evidence" value="ECO:0007669"/>
    <property type="project" value="InterPro"/>
</dbReference>
<evidence type="ECO:0000313" key="2">
    <source>
        <dbReference type="EMBL" id="TNV71182.1"/>
    </source>
</evidence>
<name>A0A8J8NA44_HALGN</name>
<protein>
    <recommendedName>
        <fullName evidence="1">Transposase IS200-like domain-containing protein</fullName>
    </recommendedName>
</protein>
<dbReference type="EMBL" id="RRYP01030388">
    <property type="protein sequence ID" value="TNV71182.1"/>
    <property type="molecule type" value="Genomic_DNA"/>
</dbReference>
<dbReference type="Proteomes" id="UP000785679">
    <property type="component" value="Unassembled WGS sequence"/>
</dbReference>
<dbReference type="Gene3D" id="3.30.70.1290">
    <property type="entry name" value="Transposase IS200-like"/>
    <property type="match status" value="1"/>
</dbReference>
<dbReference type="GO" id="GO:0003677">
    <property type="term" value="F:DNA binding"/>
    <property type="evidence" value="ECO:0007669"/>
    <property type="project" value="InterPro"/>
</dbReference>
<evidence type="ECO:0000313" key="3">
    <source>
        <dbReference type="Proteomes" id="UP000785679"/>
    </source>
</evidence>
<dbReference type="PANTHER" id="PTHR34322">
    <property type="entry name" value="TRANSPOSASE, Y1_TNP DOMAIN-CONTAINING"/>
    <property type="match status" value="1"/>
</dbReference>
<keyword evidence="3" id="KW-1185">Reference proteome</keyword>
<comment type="caution">
    <text evidence="2">The sequence shown here is derived from an EMBL/GenBank/DDBJ whole genome shotgun (WGS) entry which is preliminary data.</text>
</comment>
<dbReference type="InterPro" id="IPR002686">
    <property type="entry name" value="Transposase_17"/>
</dbReference>
<feature type="domain" description="Transposase IS200-like" evidence="1">
    <location>
        <begin position="9"/>
        <end position="124"/>
    </location>
</feature>
<evidence type="ECO:0000259" key="1">
    <source>
        <dbReference type="SMART" id="SM01321"/>
    </source>
</evidence>
<dbReference type="Pfam" id="PF01797">
    <property type="entry name" value="Y1_Tnp"/>
    <property type="match status" value="1"/>
</dbReference>
<gene>
    <name evidence="2" type="ORF">FGO68_gene12413</name>
</gene>
<dbReference type="SMART" id="SM01321">
    <property type="entry name" value="Y1_Tnp"/>
    <property type="match status" value="1"/>
</dbReference>
<sequence>MPRTARASAGDYCYHVLNRGNGRSEVFHDASDYEAFLELIAAATARLPMRVLGWCLMPSHFHLVVRPHHDGDLSRWMQWLMTSHVRRYRRRHGSSGHVWQGRFKAFPSQDDGHLLTVLRYVERNALRAGLVGRAEDWRYGSLFAGANIIGPVALDTTFQPRDAKWIARVNRPMSEKELAVIRHSIRRGTPFGTKDWVSQTAEKLGLESSLRPQGRPRKQEKQNVPISVPISFCPHQFLSPLVSRMSPLVSKPRSLRKLEFHLGLICYHR</sequence>
<dbReference type="PANTHER" id="PTHR34322:SF2">
    <property type="entry name" value="TRANSPOSASE IS200-LIKE DOMAIN-CONTAINING PROTEIN"/>
    <property type="match status" value="1"/>
</dbReference>
<proteinExistence type="predicted"/>
<accession>A0A8J8NA44</accession>
<dbReference type="GO" id="GO:0006313">
    <property type="term" value="P:DNA transposition"/>
    <property type="evidence" value="ECO:0007669"/>
    <property type="project" value="InterPro"/>
</dbReference>
<dbReference type="SUPFAM" id="SSF143422">
    <property type="entry name" value="Transposase IS200-like"/>
    <property type="match status" value="1"/>
</dbReference>
<organism evidence="2 3">
    <name type="scientific">Halteria grandinella</name>
    <dbReference type="NCBI Taxonomy" id="5974"/>
    <lineage>
        <taxon>Eukaryota</taxon>
        <taxon>Sar</taxon>
        <taxon>Alveolata</taxon>
        <taxon>Ciliophora</taxon>
        <taxon>Intramacronucleata</taxon>
        <taxon>Spirotrichea</taxon>
        <taxon>Stichotrichia</taxon>
        <taxon>Sporadotrichida</taxon>
        <taxon>Halteriidae</taxon>
        <taxon>Halteria</taxon>
    </lineage>
</organism>
<dbReference type="AlphaFoldDB" id="A0A8J8NA44"/>
<dbReference type="InterPro" id="IPR036515">
    <property type="entry name" value="Transposase_17_sf"/>
</dbReference>